<dbReference type="RefSeq" id="WP_343981919.1">
    <property type="nucleotide sequence ID" value="NZ_BAAAGK010000233.1"/>
</dbReference>
<organism evidence="2 3">
    <name type="scientific">Streptosporangium amethystogenes subsp. fukuiense</name>
    <dbReference type="NCBI Taxonomy" id="698418"/>
    <lineage>
        <taxon>Bacteria</taxon>
        <taxon>Bacillati</taxon>
        <taxon>Actinomycetota</taxon>
        <taxon>Actinomycetes</taxon>
        <taxon>Streptosporangiales</taxon>
        <taxon>Streptosporangiaceae</taxon>
        <taxon>Streptosporangium</taxon>
    </lineage>
</organism>
<dbReference type="Proteomes" id="UP001596514">
    <property type="component" value="Unassembled WGS sequence"/>
</dbReference>
<protein>
    <submittedName>
        <fullName evidence="2">Uncharacterized protein</fullName>
    </submittedName>
</protein>
<reference evidence="3" key="1">
    <citation type="journal article" date="2019" name="Int. J. Syst. Evol. Microbiol.">
        <title>The Global Catalogue of Microorganisms (GCM) 10K type strain sequencing project: providing services to taxonomists for standard genome sequencing and annotation.</title>
        <authorList>
            <consortium name="The Broad Institute Genomics Platform"/>
            <consortium name="The Broad Institute Genome Sequencing Center for Infectious Disease"/>
            <person name="Wu L."/>
            <person name="Ma J."/>
        </authorList>
    </citation>
    <scope>NUCLEOTIDE SEQUENCE [LARGE SCALE GENOMIC DNA]</scope>
    <source>
        <strain evidence="3">JCM 10083</strain>
    </source>
</reference>
<evidence type="ECO:0000313" key="2">
    <source>
        <dbReference type="EMBL" id="MFC7603702.1"/>
    </source>
</evidence>
<gene>
    <name evidence="2" type="ORF">ACFQVD_26665</name>
</gene>
<feature type="coiled-coil region" evidence="1">
    <location>
        <begin position="6"/>
        <end position="33"/>
    </location>
</feature>
<evidence type="ECO:0000256" key="1">
    <source>
        <dbReference type="SAM" id="Coils"/>
    </source>
</evidence>
<sequence length="85" mass="9696">MSDTERERLREALRTATRKYHRTEKAHEDARKEVTAAIVEALRGGVRPAQVEDDGPFKGPYIRRIRDEHGIPAFKKGKDPEPSAE</sequence>
<comment type="caution">
    <text evidence="2">The sequence shown here is derived from an EMBL/GenBank/DDBJ whole genome shotgun (WGS) entry which is preliminary data.</text>
</comment>
<keyword evidence="3" id="KW-1185">Reference proteome</keyword>
<evidence type="ECO:0000313" key="3">
    <source>
        <dbReference type="Proteomes" id="UP001596514"/>
    </source>
</evidence>
<keyword evidence="1" id="KW-0175">Coiled coil</keyword>
<proteinExistence type="predicted"/>
<name>A0ABW2T5H4_9ACTN</name>
<accession>A0ABW2T5H4</accession>
<dbReference type="EMBL" id="JBHTEE010000001">
    <property type="protein sequence ID" value="MFC7603702.1"/>
    <property type="molecule type" value="Genomic_DNA"/>
</dbReference>